<keyword evidence="1" id="KW-0866">Nonsense-mediated mRNA decay</keyword>
<dbReference type="GeneTree" id="ENSGT00940000154566"/>
<feature type="domain" description="DNA/RNA-binding" evidence="3">
    <location>
        <begin position="107"/>
        <end position="278"/>
    </location>
</feature>
<keyword evidence="6" id="KW-1185">Reference proteome</keyword>
<evidence type="ECO:0000313" key="5">
    <source>
        <dbReference type="Ensembl" id="ENSACAP00000015720.3"/>
    </source>
</evidence>
<evidence type="ECO:0008006" key="7">
    <source>
        <dbReference type="Google" id="ProtNLM"/>
    </source>
</evidence>
<protein>
    <recommendedName>
        <fullName evidence="7">DNA/RNA-binding domain-containing protein</fullName>
    </recommendedName>
</protein>
<dbReference type="InterPro" id="IPR018834">
    <property type="entry name" value="DNA/RNA-bd_Est1-type"/>
</dbReference>
<dbReference type="InterPro" id="IPR045153">
    <property type="entry name" value="Est1/Ebs1-like"/>
</dbReference>
<feature type="region of interest" description="Disordered" evidence="2">
    <location>
        <begin position="288"/>
        <end position="446"/>
    </location>
</feature>
<dbReference type="HOGENOM" id="CLU_722691_0_0_1"/>
<dbReference type="InterPro" id="IPR019458">
    <property type="entry name" value="Est1-like_N"/>
</dbReference>
<evidence type="ECO:0000313" key="6">
    <source>
        <dbReference type="Proteomes" id="UP000001646"/>
    </source>
</evidence>
<dbReference type="PANTHER" id="PTHR15696">
    <property type="entry name" value="SMG-7 SUPPRESSOR WITH MORPHOLOGICAL EFFECT ON GENITALIA PROTEIN 7"/>
    <property type="match status" value="1"/>
</dbReference>
<evidence type="ECO:0000256" key="2">
    <source>
        <dbReference type="SAM" id="MobiDB-lite"/>
    </source>
</evidence>
<feature type="compositionally biased region" description="Acidic residues" evidence="2">
    <location>
        <begin position="384"/>
        <end position="398"/>
    </location>
</feature>
<feature type="compositionally biased region" description="Basic and acidic residues" evidence="2">
    <location>
        <begin position="301"/>
        <end position="333"/>
    </location>
</feature>
<dbReference type="Ensembl" id="ENSACAT00000016035.4">
    <property type="protein sequence ID" value="ENSACAP00000015720.3"/>
    <property type="gene ID" value="ENSACAG00000015999.4"/>
</dbReference>
<evidence type="ECO:0000259" key="3">
    <source>
        <dbReference type="Pfam" id="PF10373"/>
    </source>
</evidence>
<feature type="compositionally biased region" description="Basic residues" evidence="2">
    <location>
        <begin position="334"/>
        <end position="350"/>
    </location>
</feature>
<organism evidence="5 6">
    <name type="scientific">Anolis carolinensis</name>
    <name type="common">Green anole</name>
    <name type="synonym">American chameleon</name>
    <dbReference type="NCBI Taxonomy" id="28377"/>
    <lineage>
        <taxon>Eukaryota</taxon>
        <taxon>Metazoa</taxon>
        <taxon>Chordata</taxon>
        <taxon>Craniata</taxon>
        <taxon>Vertebrata</taxon>
        <taxon>Euteleostomi</taxon>
        <taxon>Lepidosauria</taxon>
        <taxon>Squamata</taxon>
        <taxon>Bifurcata</taxon>
        <taxon>Unidentata</taxon>
        <taxon>Episquamata</taxon>
        <taxon>Toxicofera</taxon>
        <taxon>Iguania</taxon>
        <taxon>Dactyloidae</taxon>
        <taxon>Anolis</taxon>
    </lineage>
</organism>
<dbReference type="Proteomes" id="UP000001646">
    <property type="component" value="Unplaced"/>
</dbReference>
<feature type="domain" description="Telomerase activating protein Est1-like N-terminal" evidence="4">
    <location>
        <begin position="56"/>
        <end position="86"/>
    </location>
</feature>
<dbReference type="GO" id="GO:0000184">
    <property type="term" value="P:nuclear-transcribed mRNA catabolic process, nonsense-mediated decay"/>
    <property type="evidence" value="ECO:0007669"/>
    <property type="project" value="UniProtKB-KW"/>
</dbReference>
<dbReference type="STRING" id="28377.ENSACAP00000015720"/>
<reference evidence="5" key="1">
    <citation type="submission" date="2009-12" db="EMBL/GenBank/DDBJ databases">
        <title>The Genome Sequence of Anolis carolinensis (Green Anole Lizard).</title>
        <authorList>
            <consortium name="The Genome Sequencing Platform"/>
            <person name="Di Palma F."/>
            <person name="Alfoldi J."/>
            <person name="Heiman D."/>
            <person name="Young S."/>
            <person name="Grabherr M."/>
            <person name="Johnson J."/>
            <person name="Lander E.S."/>
            <person name="Lindblad-Toh K."/>
        </authorList>
    </citation>
    <scope>NUCLEOTIDE SEQUENCE [LARGE SCALE GENOMIC DNA]</scope>
    <source>
        <strain evidence="5">JBL SC #1</strain>
    </source>
</reference>
<feature type="region of interest" description="Disordered" evidence="2">
    <location>
        <begin position="495"/>
        <end position="523"/>
    </location>
</feature>
<reference evidence="5" key="2">
    <citation type="submission" date="2025-08" db="UniProtKB">
        <authorList>
            <consortium name="Ensembl"/>
        </authorList>
    </citation>
    <scope>IDENTIFICATION</scope>
</reference>
<accession>H9GMU5</accession>
<name>H9GMU5_ANOCA</name>
<dbReference type="Pfam" id="PF10374">
    <property type="entry name" value="EST1"/>
    <property type="match status" value="1"/>
</dbReference>
<reference evidence="5" key="3">
    <citation type="submission" date="2025-09" db="UniProtKB">
        <authorList>
            <consortium name="Ensembl"/>
        </authorList>
    </citation>
    <scope>IDENTIFICATION</scope>
</reference>
<evidence type="ECO:0000259" key="4">
    <source>
        <dbReference type="Pfam" id="PF10374"/>
    </source>
</evidence>
<dbReference type="Pfam" id="PF10373">
    <property type="entry name" value="EST1_DNA_bind"/>
    <property type="match status" value="1"/>
</dbReference>
<dbReference type="AlphaFoldDB" id="H9GMU5"/>
<dbReference type="eggNOG" id="KOG2162">
    <property type="taxonomic scope" value="Eukaryota"/>
</dbReference>
<dbReference type="SUPFAM" id="SSF48452">
    <property type="entry name" value="TPR-like"/>
    <property type="match status" value="1"/>
</dbReference>
<feature type="compositionally biased region" description="Low complexity" evidence="2">
    <location>
        <begin position="369"/>
        <end position="379"/>
    </location>
</feature>
<sequence length="635" mass="71204">MYMCVCVFVCVCVCVCVYIYIYIHTHIYTHTHTYTHTPLYLCFAIFLSVGCKKPVSASEKEMEWAQMACHRCLVYLGDLARYQNELAGVDTELLAERFYYQALSVAPQIEMIFWVTSSRIQSEVSFEGAYGNLKRLYDKAAKMYHQLKKCETRKLSPSKKRCKDIKRLLVSFMYLQSLLQPKSSSADSELTSLCQSVLEDFNLCLFYLPSPNLSSANEEEEECESGYSFLPDLLIFRMVVSCLMSVHSLKRAGSKQYSAAIAFTLALFSHLINHVNIRLQAELEEGESPVPAFRNDGTEDPEARESLNSTEKEPEADLANHRPSEEERKGESKKGKKYSRLSCLRRRRHDQKVDESDLSEGFDSDSSPDSTKGSEGSETGSEKSDEEAETAFDVETDSDMNSQESRSDLEDMEDEGPPAESKSPVVAKTEAPEPVANGPSSLGPSEASIASNLQAMSTQLFQTKRCFRLAPTFSNVLLKPNCELPPSKEATGIKPCVNGDVEKPSVAEPGEESEESISSGKSCRNERSLQEKLEIITNEGLLPTVKVFLDWLRTNTDLIIMCAQVSLFPESRGFSIHESSDQNSLRSLKSGRFPPSLLSFRRKLCPATRCCGKEVVVLVKNCCVIFIKCYLHFFN</sequence>
<dbReference type="PANTHER" id="PTHR15696:SF7">
    <property type="entry name" value="NONSENSE-MEDIATED MRNA DECAY FACTOR"/>
    <property type="match status" value="1"/>
</dbReference>
<dbReference type="Bgee" id="ENSACAG00000015999">
    <property type="expression patterns" value="Expressed in skeletal muscle tissue and 13 other cell types or tissues"/>
</dbReference>
<dbReference type="InterPro" id="IPR011990">
    <property type="entry name" value="TPR-like_helical_dom_sf"/>
</dbReference>
<dbReference type="Gene3D" id="1.25.40.10">
    <property type="entry name" value="Tetratricopeptide repeat domain"/>
    <property type="match status" value="1"/>
</dbReference>
<proteinExistence type="predicted"/>
<dbReference type="InParanoid" id="H9GMU5"/>
<evidence type="ECO:0000256" key="1">
    <source>
        <dbReference type="ARBA" id="ARBA00023161"/>
    </source>
</evidence>